<dbReference type="InterPro" id="IPR000719">
    <property type="entry name" value="Prot_kinase_dom"/>
</dbReference>
<evidence type="ECO:0000256" key="9">
    <source>
        <dbReference type="ARBA" id="ARBA00022777"/>
    </source>
</evidence>
<evidence type="ECO:0000256" key="14">
    <source>
        <dbReference type="ARBA" id="ARBA00023180"/>
    </source>
</evidence>
<dbReference type="InterPro" id="IPR011009">
    <property type="entry name" value="Kinase-like_dom_sf"/>
</dbReference>
<dbReference type="SUPFAM" id="SSF57184">
    <property type="entry name" value="Growth factor receptor domain"/>
    <property type="match status" value="1"/>
</dbReference>
<dbReference type="GeneID" id="110763204"/>
<sequence>MALLGSKLIIVQLSMVVLLGAAIFTSIAAAAQALLPQAKPGCPEKCGNLTIPYPFGIGDGCYLRPEFNITCNQASTHPTYLTRNNVSITNFNFDEAELQIAHAAAHSCHDARGNIIPSNSGRDSVYYLALPPLYTISETKNKLFVIGCEAFAFLDFGFADPTPDGTNSNRGYSVAACDNLTSNNKVPDTCSGIACTESGLDDGLITFEIILSYLNRFGEQNRNETKWFYEEYPCSYAFLVEDSKFTYAPNTSFQQLSNNKQLPVVINWEVGDEPCDVVEKSNNSSCKGNSKCVDRSIVRGKPGYICKCLDGYHGNPYLTDGCQDINECETLSSNPCNNGTCHNLDGSYYCKCNSGYRNHGPKTCIPGTKNTTLKISLGASGGFLLLLVGSLWIYWGMQKRKFIKLKEKYFKENGGLLLKQQLASQGGSMETTKLFTAEELEKATNTYHESRILGEGGYGTVYKGILPDNSVVAIKKSKVNGAPAQSDVFINEVIVLSQIKHRNVVRLLGCCLETPAPLLVYEFIVEGTLSEHIHKKNGKRSSLSWELRLNIATETAGALAYLHSSALMQIIHRDVKATNILLDEHYTAKVSDFGASRLIPLDQTQLTTLVQGTIGYLDPEYFLTNQLTEKSDVYSFGVVLMELMTSKVALSLARPEEDINLANFFVRFMEEDRLNEVLDDDIVNERNVETLKKVAEVAKRCVRLKGQDRPSMKEVAMELEGMRVTPKQPWGKSEVSSPEDTEYLLGSAMNLDAYFVDVRGDFDSRGATIGTTIGYDSMQIQMVMPYDGLYLRNLAWQMPVESGDNRLLGSSSYMRMLLILQLSLVVADLVVILLLATPIPTAAQALPGCQDHCGNLPIPYPFGIGPGCYLQPQFNITCNQSSQPPKAQLLTSNIIITNFSIEEGELQILQYVAEDCYDAQGNPTGRNVPRLWVPPPYTISHTKNKFYALGCDPYAFFSGYRGDQKFTTGCMSICDSLGNAVDGQNTFSGVGCCQTSIPSGLKNQTVTLKSFRNHTGIWDFNPCSYSFIVQDGQFEFNGISFQQLNNTSLLPAALNWEIGNQSCDAAEKRDDFACKGNSICLGSAGYICKCMPGYNGNPYHPDGCQGIYSNACSIGTCINSPGNYSCKCPKGYKNDGMNEKTCIKDNNRSKIILLLGISLGKHFNLHSLIHNSLWIYWGMQKRKFIKLKEKYFKENGGLLLKQQLASQGRYMETTKLFTAEELEKATNNYHESRILGEGGYGTVYKGILPDNSVVAIKKIKVNGAPAQSDVFINEVIVLSQIKHRNVVRLLGCCLETPAPLLVYEFIVEGTLSEHIHKKNAKRSSLSWELRLNIATETAGALAYLHSSALMQIIHRDVKATNILLDENYTAKVSDFGASRLIPLDQTQLTTLVQGTPGYLDPEYFLTNQLTEKSDVYSFGVVLMELLTSKVALSFTRTEEDINLANFFVRFMEEDRLNEVLDDDIVNERNVETLKKVAEVAKRCVRLKGQDRPSMKEVAMELEGMRVTPKQPWVKSEVSSTE</sequence>
<dbReference type="GO" id="GO:0004674">
    <property type="term" value="F:protein serine/threonine kinase activity"/>
    <property type="evidence" value="ECO:0007669"/>
    <property type="project" value="UniProtKB-KW"/>
</dbReference>
<keyword evidence="6" id="KW-0732">Signal</keyword>
<keyword evidence="9" id="KW-0418">Kinase</keyword>
<evidence type="ECO:0000256" key="18">
    <source>
        <dbReference type="PROSITE-ProRule" id="PRU10141"/>
    </source>
</evidence>
<dbReference type="Pfam" id="PF07645">
    <property type="entry name" value="EGF_CA"/>
    <property type="match status" value="1"/>
</dbReference>
<keyword evidence="4" id="KW-0808">Transferase</keyword>
<dbReference type="InterPro" id="IPR000742">
    <property type="entry name" value="EGF"/>
</dbReference>
<keyword evidence="13" id="KW-1015">Disulfide bond</keyword>
<dbReference type="InterPro" id="IPR049883">
    <property type="entry name" value="NOTCH1_EGF-like"/>
</dbReference>
<evidence type="ECO:0000313" key="22">
    <source>
        <dbReference type="Proteomes" id="UP000515124"/>
    </source>
</evidence>
<dbReference type="InterPro" id="IPR017441">
    <property type="entry name" value="Protein_kinase_ATP_BS"/>
</dbReference>
<protein>
    <submittedName>
        <fullName evidence="23">LOW QUALITY PROTEIN: uncharacterized protein LOC110763204</fullName>
    </submittedName>
</protein>
<dbReference type="SMART" id="SM00220">
    <property type="entry name" value="S_TKc"/>
    <property type="match status" value="2"/>
</dbReference>
<evidence type="ECO:0000256" key="13">
    <source>
        <dbReference type="ARBA" id="ARBA00023157"/>
    </source>
</evidence>
<dbReference type="RefSeq" id="XP_021821652.1">
    <property type="nucleotide sequence ID" value="XM_021965960.1"/>
</dbReference>
<dbReference type="CDD" id="cd00054">
    <property type="entry name" value="EGF_CA"/>
    <property type="match status" value="2"/>
</dbReference>
<evidence type="ECO:0000256" key="19">
    <source>
        <dbReference type="SAM" id="Phobius"/>
    </source>
</evidence>
<evidence type="ECO:0000256" key="15">
    <source>
        <dbReference type="ARBA" id="ARBA00047558"/>
    </source>
</evidence>
<keyword evidence="11 19" id="KW-1133">Transmembrane helix</keyword>
<evidence type="ECO:0000256" key="16">
    <source>
        <dbReference type="ARBA" id="ARBA00047951"/>
    </source>
</evidence>
<evidence type="ECO:0000256" key="8">
    <source>
        <dbReference type="ARBA" id="ARBA00022741"/>
    </source>
</evidence>
<proteinExistence type="predicted"/>
<feature type="domain" description="Protein kinase" evidence="20">
    <location>
        <begin position="447"/>
        <end position="731"/>
    </location>
</feature>
<dbReference type="Gene3D" id="1.10.510.10">
    <property type="entry name" value="Transferase(Phosphotransferase) domain 1"/>
    <property type="match status" value="2"/>
</dbReference>
<dbReference type="InterPro" id="IPR025287">
    <property type="entry name" value="WAK_GUB"/>
</dbReference>
<dbReference type="GO" id="GO:0007166">
    <property type="term" value="P:cell surface receptor signaling pathway"/>
    <property type="evidence" value="ECO:0007669"/>
    <property type="project" value="InterPro"/>
</dbReference>
<dbReference type="PROSITE" id="PS00107">
    <property type="entry name" value="PROTEIN_KINASE_ATP"/>
    <property type="match status" value="2"/>
</dbReference>
<feature type="binding site" evidence="18">
    <location>
        <position position="476"/>
    </location>
    <ligand>
        <name>ATP</name>
        <dbReference type="ChEBI" id="CHEBI:30616"/>
    </ligand>
</feature>
<evidence type="ECO:0000256" key="10">
    <source>
        <dbReference type="ARBA" id="ARBA00022840"/>
    </source>
</evidence>
<evidence type="ECO:0000256" key="12">
    <source>
        <dbReference type="ARBA" id="ARBA00023136"/>
    </source>
</evidence>
<feature type="domain" description="Protein kinase" evidence="20">
    <location>
        <begin position="1229"/>
        <end position="1513"/>
    </location>
</feature>
<comment type="catalytic activity">
    <reaction evidence="15">
        <text>L-seryl-[protein] + ATP = O-phospho-L-seryl-[protein] + ADP + H(+)</text>
        <dbReference type="Rhea" id="RHEA:17989"/>
        <dbReference type="Rhea" id="RHEA-COMP:9863"/>
        <dbReference type="Rhea" id="RHEA-COMP:11604"/>
        <dbReference type="ChEBI" id="CHEBI:15378"/>
        <dbReference type="ChEBI" id="CHEBI:29999"/>
        <dbReference type="ChEBI" id="CHEBI:30616"/>
        <dbReference type="ChEBI" id="CHEBI:83421"/>
        <dbReference type="ChEBI" id="CHEBI:456216"/>
    </reaction>
</comment>
<feature type="domain" description="EGF-like" evidence="21">
    <location>
        <begin position="324"/>
        <end position="365"/>
    </location>
</feature>
<dbReference type="KEGG" id="pavi:110763204"/>
<evidence type="ECO:0000256" key="7">
    <source>
        <dbReference type="ARBA" id="ARBA00022737"/>
    </source>
</evidence>
<dbReference type="PROSITE" id="PS00108">
    <property type="entry name" value="PROTEIN_KINASE_ST"/>
    <property type="match status" value="2"/>
</dbReference>
<dbReference type="Proteomes" id="UP000515124">
    <property type="component" value="Unplaced"/>
</dbReference>
<name>A0A6P5T361_PRUAV</name>
<organism evidence="22 23">
    <name type="scientific">Prunus avium</name>
    <name type="common">Cherry</name>
    <name type="synonym">Cerasus avium</name>
    <dbReference type="NCBI Taxonomy" id="42229"/>
    <lineage>
        <taxon>Eukaryota</taxon>
        <taxon>Viridiplantae</taxon>
        <taxon>Streptophyta</taxon>
        <taxon>Embryophyta</taxon>
        <taxon>Tracheophyta</taxon>
        <taxon>Spermatophyta</taxon>
        <taxon>Magnoliopsida</taxon>
        <taxon>eudicotyledons</taxon>
        <taxon>Gunneridae</taxon>
        <taxon>Pentapetalae</taxon>
        <taxon>rosids</taxon>
        <taxon>fabids</taxon>
        <taxon>Rosales</taxon>
        <taxon>Rosaceae</taxon>
        <taxon>Amygdaloideae</taxon>
        <taxon>Amygdaleae</taxon>
        <taxon>Prunus</taxon>
    </lineage>
</organism>
<dbReference type="PROSITE" id="PS01187">
    <property type="entry name" value="EGF_CA"/>
    <property type="match status" value="1"/>
</dbReference>
<evidence type="ECO:0000256" key="3">
    <source>
        <dbReference type="ARBA" id="ARBA00022536"/>
    </source>
</evidence>
<comment type="catalytic activity">
    <reaction evidence="16">
        <text>L-threonyl-[protein] + ATP = O-phospho-L-threonyl-[protein] + ADP + H(+)</text>
        <dbReference type="Rhea" id="RHEA:46608"/>
        <dbReference type="Rhea" id="RHEA-COMP:11060"/>
        <dbReference type="Rhea" id="RHEA-COMP:11605"/>
        <dbReference type="ChEBI" id="CHEBI:15378"/>
        <dbReference type="ChEBI" id="CHEBI:30013"/>
        <dbReference type="ChEBI" id="CHEBI:30616"/>
        <dbReference type="ChEBI" id="CHEBI:61977"/>
        <dbReference type="ChEBI" id="CHEBI:456216"/>
    </reaction>
</comment>
<dbReference type="GO" id="GO:0005524">
    <property type="term" value="F:ATP binding"/>
    <property type="evidence" value="ECO:0007669"/>
    <property type="project" value="UniProtKB-UniRule"/>
</dbReference>
<dbReference type="GO" id="GO:0030247">
    <property type="term" value="F:polysaccharide binding"/>
    <property type="evidence" value="ECO:0007669"/>
    <property type="project" value="InterPro"/>
</dbReference>
<evidence type="ECO:0000313" key="23">
    <source>
        <dbReference type="RefSeq" id="XP_021821652.1"/>
    </source>
</evidence>
<reference evidence="23" key="1">
    <citation type="submission" date="2025-08" db="UniProtKB">
        <authorList>
            <consortium name="RefSeq"/>
        </authorList>
    </citation>
    <scope>IDENTIFICATION</scope>
</reference>
<dbReference type="InterPro" id="IPR001881">
    <property type="entry name" value="EGF-like_Ca-bd_dom"/>
</dbReference>
<dbReference type="GO" id="GO:0005509">
    <property type="term" value="F:calcium ion binding"/>
    <property type="evidence" value="ECO:0007669"/>
    <property type="project" value="InterPro"/>
</dbReference>
<evidence type="ECO:0000256" key="4">
    <source>
        <dbReference type="ARBA" id="ARBA00022679"/>
    </source>
</evidence>
<dbReference type="PROSITE" id="PS50026">
    <property type="entry name" value="EGF_3"/>
    <property type="match status" value="1"/>
</dbReference>
<keyword evidence="22" id="KW-1185">Reference proteome</keyword>
<keyword evidence="3 17" id="KW-0245">EGF-like domain</keyword>
<dbReference type="Gene3D" id="2.90.20.10">
    <property type="entry name" value="Plasmodium vivax P25 domain"/>
    <property type="match status" value="1"/>
</dbReference>
<keyword evidence="8 18" id="KW-0547">Nucleotide-binding</keyword>
<dbReference type="FunFam" id="3.30.200.20:FF:000043">
    <property type="entry name" value="Wall-associated receptor kinase 2"/>
    <property type="match status" value="2"/>
</dbReference>
<accession>A0A6P5T361</accession>
<keyword evidence="14" id="KW-0325">Glycoprotein</keyword>
<dbReference type="InterPro" id="IPR001245">
    <property type="entry name" value="Ser-Thr/Tyr_kinase_cat_dom"/>
</dbReference>
<comment type="caution">
    <text evidence="17">Lacks conserved residue(s) required for the propagation of feature annotation.</text>
</comment>
<dbReference type="SMART" id="SM00179">
    <property type="entry name" value="EGF_CA"/>
    <property type="match status" value="2"/>
</dbReference>
<evidence type="ECO:0000256" key="17">
    <source>
        <dbReference type="PROSITE-ProRule" id="PRU00076"/>
    </source>
</evidence>
<dbReference type="InterPro" id="IPR018097">
    <property type="entry name" value="EGF_Ca-bd_CS"/>
</dbReference>
<keyword evidence="12 19" id="KW-0472">Membrane</keyword>
<dbReference type="InterPro" id="IPR000152">
    <property type="entry name" value="EGF-type_Asp/Asn_hydroxyl_site"/>
</dbReference>
<dbReference type="Pfam" id="PF07714">
    <property type="entry name" value="PK_Tyr_Ser-Thr"/>
    <property type="match status" value="2"/>
</dbReference>
<dbReference type="PROSITE" id="PS01186">
    <property type="entry name" value="EGF_2"/>
    <property type="match status" value="1"/>
</dbReference>
<dbReference type="PANTHER" id="PTHR27005:SF468">
    <property type="entry name" value="OS01G0310500 PROTEIN"/>
    <property type="match status" value="1"/>
</dbReference>
<dbReference type="PANTHER" id="PTHR27005">
    <property type="entry name" value="WALL-ASSOCIATED RECEPTOR KINASE-LIKE 21"/>
    <property type="match status" value="1"/>
</dbReference>
<keyword evidence="2" id="KW-0723">Serine/threonine-protein kinase</keyword>
<dbReference type="InterPro" id="IPR045274">
    <property type="entry name" value="WAK-like"/>
</dbReference>
<dbReference type="PROSITE" id="PS00010">
    <property type="entry name" value="ASX_HYDROXYL"/>
    <property type="match status" value="1"/>
</dbReference>
<dbReference type="InterPro" id="IPR008271">
    <property type="entry name" value="Ser/Thr_kinase_AS"/>
</dbReference>
<feature type="transmembrane region" description="Helical" evidence="19">
    <location>
        <begin position="375"/>
        <end position="395"/>
    </location>
</feature>
<gene>
    <name evidence="23" type="primary">LOC110763204</name>
</gene>
<evidence type="ECO:0000256" key="1">
    <source>
        <dbReference type="ARBA" id="ARBA00004479"/>
    </source>
</evidence>
<dbReference type="FunFam" id="1.10.510.10:FF:000084">
    <property type="entry name" value="Wall-associated receptor kinase 2"/>
    <property type="match status" value="2"/>
</dbReference>
<dbReference type="SMART" id="SM00181">
    <property type="entry name" value="EGF"/>
    <property type="match status" value="4"/>
</dbReference>
<evidence type="ECO:0000256" key="11">
    <source>
        <dbReference type="ARBA" id="ARBA00022989"/>
    </source>
</evidence>
<dbReference type="Gene3D" id="2.10.25.10">
    <property type="entry name" value="Laminin"/>
    <property type="match status" value="1"/>
</dbReference>
<evidence type="ECO:0000259" key="20">
    <source>
        <dbReference type="PROSITE" id="PS50011"/>
    </source>
</evidence>
<dbReference type="Pfam" id="PF13947">
    <property type="entry name" value="GUB_WAK_bind"/>
    <property type="match status" value="2"/>
</dbReference>
<evidence type="ECO:0000256" key="2">
    <source>
        <dbReference type="ARBA" id="ARBA00022527"/>
    </source>
</evidence>
<feature type="transmembrane region" description="Helical" evidence="19">
    <location>
        <begin position="816"/>
        <end position="836"/>
    </location>
</feature>
<feature type="binding site" evidence="18">
    <location>
        <position position="1258"/>
    </location>
    <ligand>
        <name>ATP</name>
        <dbReference type="ChEBI" id="CHEBI:30616"/>
    </ligand>
</feature>
<dbReference type="GO" id="GO:0005886">
    <property type="term" value="C:plasma membrane"/>
    <property type="evidence" value="ECO:0007669"/>
    <property type="project" value="TreeGrafter"/>
</dbReference>
<dbReference type="PROSITE" id="PS50011">
    <property type="entry name" value="PROTEIN_KINASE_DOM"/>
    <property type="match status" value="2"/>
</dbReference>
<evidence type="ECO:0000256" key="6">
    <source>
        <dbReference type="ARBA" id="ARBA00022729"/>
    </source>
</evidence>
<evidence type="ECO:0000256" key="5">
    <source>
        <dbReference type="ARBA" id="ARBA00022692"/>
    </source>
</evidence>
<dbReference type="Gene3D" id="3.30.200.20">
    <property type="entry name" value="Phosphorylase Kinase, domain 1"/>
    <property type="match status" value="2"/>
</dbReference>
<dbReference type="InterPro" id="IPR009030">
    <property type="entry name" value="Growth_fac_rcpt_cys_sf"/>
</dbReference>
<dbReference type="Pfam" id="PF00008">
    <property type="entry name" value="EGF"/>
    <property type="match status" value="1"/>
</dbReference>
<keyword evidence="10 18" id="KW-0067">ATP-binding</keyword>
<keyword evidence="5 19" id="KW-0812">Transmembrane</keyword>
<dbReference type="CDD" id="cd14066">
    <property type="entry name" value="STKc_IRAK"/>
    <property type="match status" value="2"/>
</dbReference>
<keyword evidence="7" id="KW-0677">Repeat</keyword>
<dbReference type="SUPFAM" id="SSF56112">
    <property type="entry name" value="Protein kinase-like (PK-like)"/>
    <property type="match status" value="2"/>
</dbReference>
<evidence type="ECO:0000259" key="21">
    <source>
        <dbReference type="PROSITE" id="PS50026"/>
    </source>
</evidence>
<comment type="subcellular location">
    <subcellularLocation>
        <location evidence="1">Membrane</location>
        <topology evidence="1">Single-pass type I membrane protein</topology>
    </subcellularLocation>
</comment>